<sequence length="501" mass="57470">MESYKEIVAIVLAVATAFFYLLWFLLPPVRLVWRCLSIQENLPVLNTLKACYDSAWPFRPAMFRRQMRLWLELRLLHPKPRREPKWFFDPKTKRYQLQYDDTAHRQEVAEWKRSTRAKFGALKIKEKEPVIEVVDVFRLNDEETKDGIKQYLLAVSELRLSLDEQASFLCSVKIEHGFLLPLNLLAGLMSRFADDWDPIISCYDRMANRAFSPQQMTIFNLWLLWGPSVPICSCDQWNGPVTLQYGFGDENNSVRVRVRDERKEQLLADLRKAVAARSSTAHPALHASITGRLWPPSSFFQGEICGAQQELLNPDREAFILEYEGHSVIGNPASSRLFYTGYVWALFVVGREQRPSGEQVRKEPWLHVIPFFEHGNIVDESCYNMAKLQLALKVINFVKTSGHLEADPGLAPLRLWYVCALDDSGCGRDIEVVPKGKSIRRILDELLSESEHRPLKKRIITDDRGYCQFLSGCHLSKVVSGLFDTIADSAGGRAGRLRRGP</sequence>
<reference evidence="2 3" key="1">
    <citation type="submission" date="2020-12" db="EMBL/GenBank/DDBJ databases">
        <title>Geomonas sp. Red421, isolated from paddy soil.</title>
        <authorList>
            <person name="Xu Z."/>
            <person name="Zhang Z."/>
            <person name="Masuda Y."/>
            <person name="Itoh H."/>
            <person name="Senoo K."/>
        </authorList>
    </citation>
    <scope>NUCLEOTIDE SEQUENCE [LARGE SCALE GENOMIC DNA]</scope>
    <source>
        <strain evidence="2 3">Red421</strain>
    </source>
</reference>
<comment type="caution">
    <text evidence="2">The sequence shown here is derived from an EMBL/GenBank/DDBJ whole genome shotgun (WGS) entry which is preliminary data.</text>
</comment>
<keyword evidence="1" id="KW-0812">Transmembrane</keyword>
<name>A0ABS0Y9Y6_9BACT</name>
<dbReference type="RefSeq" id="WP_199387686.1">
    <property type="nucleotide sequence ID" value="NZ_JAEMHL010000001.1"/>
</dbReference>
<organism evidence="2 3">
    <name type="scientific">Geomonas anaerohicana</name>
    <dbReference type="NCBI Taxonomy" id="2798583"/>
    <lineage>
        <taxon>Bacteria</taxon>
        <taxon>Pseudomonadati</taxon>
        <taxon>Thermodesulfobacteriota</taxon>
        <taxon>Desulfuromonadia</taxon>
        <taxon>Geobacterales</taxon>
        <taxon>Geobacteraceae</taxon>
        <taxon>Geomonas</taxon>
    </lineage>
</organism>
<feature type="transmembrane region" description="Helical" evidence="1">
    <location>
        <begin position="7"/>
        <end position="26"/>
    </location>
</feature>
<keyword evidence="1" id="KW-0472">Membrane</keyword>
<keyword evidence="1" id="KW-1133">Transmembrane helix</keyword>
<accession>A0ABS0Y9Y6</accession>
<keyword evidence="3" id="KW-1185">Reference proteome</keyword>
<dbReference type="EMBL" id="JAEMHL010000001">
    <property type="protein sequence ID" value="MBJ6749141.1"/>
    <property type="molecule type" value="Genomic_DNA"/>
</dbReference>
<evidence type="ECO:0000313" key="3">
    <source>
        <dbReference type="Proteomes" id="UP000614714"/>
    </source>
</evidence>
<evidence type="ECO:0000313" key="2">
    <source>
        <dbReference type="EMBL" id="MBJ6749141.1"/>
    </source>
</evidence>
<gene>
    <name evidence="2" type="ORF">JFN91_02835</name>
</gene>
<proteinExistence type="predicted"/>
<dbReference type="Proteomes" id="UP000614714">
    <property type="component" value="Unassembled WGS sequence"/>
</dbReference>
<evidence type="ECO:0000256" key="1">
    <source>
        <dbReference type="SAM" id="Phobius"/>
    </source>
</evidence>
<protein>
    <submittedName>
        <fullName evidence="2">Uncharacterized protein</fullName>
    </submittedName>
</protein>